<name>A0A0G1EMW1_9BACT</name>
<evidence type="ECO:0008006" key="3">
    <source>
        <dbReference type="Google" id="ProtNLM"/>
    </source>
</evidence>
<dbReference type="AlphaFoldDB" id="A0A0G1EMW1"/>
<dbReference type="Proteomes" id="UP000034543">
    <property type="component" value="Unassembled WGS sequence"/>
</dbReference>
<accession>A0A0G1EMW1</accession>
<reference evidence="1 2" key="1">
    <citation type="journal article" date="2015" name="Nature">
        <title>rRNA introns, odd ribosomes, and small enigmatic genomes across a large radiation of phyla.</title>
        <authorList>
            <person name="Brown C.T."/>
            <person name="Hug L.A."/>
            <person name="Thomas B.C."/>
            <person name="Sharon I."/>
            <person name="Castelle C.J."/>
            <person name="Singh A."/>
            <person name="Wilkins M.J."/>
            <person name="Williams K.H."/>
            <person name="Banfield J.F."/>
        </authorList>
    </citation>
    <scope>NUCLEOTIDE SEQUENCE [LARGE SCALE GENOMIC DNA]</scope>
</reference>
<organism evidence="1 2">
    <name type="scientific">Candidatus Gottesmanbacteria bacterium GW2011_GWA1_43_11</name>
    <dbReference type="NCBI Taxonomy" id="1618436"/>
    <lineage>
        <taxon>Bacteria</taxon>
        <taxon>Candidatus Gottesmaniibacteriota</taxon>
    </lineage>
</organism>
<protein>
    <recommendedName>
        <fullName evidence="3">Glycosyltransferase</fullName>
    </recommendedName>
</protein>
<comment type="caution">
    <text evidence="1">The sequence shown here is derived from an EMBL/GenBank/DDBJ whole genome shotgun (WGS) entry which is preliminary data.</text>
</comment>
<proteinExistence type="predicted"/>
<dbReference type="SUPFAM" id="SSF53756">
    <property type="entry name" value="UDP-Glycosyltransferase/glycogen phosphorylase"/>
    <property type="match status" value="1"/>
</dbReference>
<evidence type="ECO:0000313" key="1">
    <source>
        <dbReference type="EMBL" id="KKS84381.1"/>
    </source>
</evidence>
<dbReference type="STRING" id="1618436.UV59_C0020G0010"/>
<sequence>MNTISIFAQPPYLLRNLRRVSSIIRGEQIAAYIPNARLNPPNGYENDVCIYVKPNVKPEQDFTFEGHPYLDIVDGFALYHLLNKHPDVPVIVVSEYDVKTMSKYVKNKIILIPHHHCNFERIGRRNTGNTIKKVGMIGSEEAFAYIPDAIRHGLADRGIQLVTHSIMYPRTIVTKFYSQMDVMMVWSPYNAPDKPGLYNPFKIVNAAAFGLPTVALDKPTFHEMEGCYIPVQTPEEFLTQLDALRTSITLYNDMSNLCLEKSEKYHIEHIIKLYQQLK</sequence>
<dbReference type="EMBL" id="LCFB01000020">
    <property type="protein sequence ID" value="KKS84381.1"/>
    <property type="molecule type" value="Genomic_DNA"/>
</dbReference>
<gene>
    <name evidence="1" type="ORF">UV59_C0020G0010</name>
</gene>
<dbReference type="Gene3D" id="3.40.50.2000">
    <property type="entry name" value="Glycogen Phosphorylase B"/>
    <property type="match status" value="1"/>
</dbReference>
<evidence type="ECO:0000313" key="2">
    <source>
        <dbReference type="Proteomes" id="UP000034543"/>
    </source>
</evidence>